<organism evidence="2 3">
    <name type="scientific">Mucilaginibacter corticis</name>
    <dbReference type="NCBI Taxonomy" id="2597670"/>
    <lineage>
        <taxon>Bacteria</taxon>
        <taxon>Pseudomonadati</taxon>
        <taxon>Bacteroidota</taxon>
        <taxon>Sphingobacteriia</taxon>
        <taxon>Sphingobacteriales</taxon>
        <taxon>Sphingobacteriaceae</taxon>
        <taxon>Mucilaginibacter</taxon>
    </lineage>
</organism>
<sequence length="73" mass="8014">MKQPRFSKPVLLLIVTGLLLTTGTPMISRFIPLPDALKGFLSGLGLALEFMALVKADRYKKKKICQTSAPELP</sequence>
<evidence type="ECO:0000256" key="1">
    <source>
        <dbReference type="SAM" id="Phobius"/>
    </source>
</evidence>
<evidence type="ECO:0000313" key="2">
    <source>
        <dbReference type="EMBL" id="TSJ44508.1"/>
    </source>
</evidence>
<name>A0A556MXF4_9SPHI</name>
<gene>
    <name evidence="2" type="ORF">FO440_10120</name>
</gene>
<dbReference type="EMBL" id="VLPK01000001">
    <property type="protein sequence ID" value="TSJ44508.1"/>
    <property type="molecule type" value="Genomic_DNA"/>
</dbReference>
<keyword evidence="1" id="KW-0472">Membrane</keyword>
<keyword evidence="1" id="KW-1133">Transmembrane helix</keyword>
<dbReference type="RefSeq" id="WP_144248069.1">
    <property type="nucleotide sequence ID" value="NZ_VLPK01000001.1"/>
</dbReference>
<dbReference type="OrthoDB" id="800093at2"/>
<accession>A0A556MXF4</accession>
<evidence type="ECO:0000313" key="3">
    <source>
        <dbReference type="Proteomes" id="UP000318733"/>
    </source>
</evidence>
<keyword evidence="3" id="KW-1185">Reference proteome</keyword>
<keyword evidence="1" id="KW-0812">Transmembrane</keyword>
<reference evidence="2 3" key="1">
    <citation type="submission" date="2019-07" db="EMBL/GenBank/DDBJ databases">
        <authorList>
            <person name="Huq M.A."/>
        </authorList>
    </citation>
    <scope>NUCLEOTIDE SEQUENCE [LARGE SCALE GENOMIC DNA]</scope>
    <source>
        <strain evidence="2 3">MAH-19</strain>
    </source>
</reference>
<dbReference type="Proteomes" id="UP000318733">
    <property type="component" value="Unassembled WGS sequence"/>
</dbReference>
<dbReference type="AlphaFoldDB" id="A0A556MXF4"/>
<feature type="transmembrane region" description="Helical" evidence="1">
    <location>
        <begin position="36"/>
        <end position="54"/>
    </location>
</feature>
<proteinExistence type="predicted"/>
<protein>
    <submittedName>
        <fullName evidence="2">Uncharacterized protein</fullName>
    </submittedName>
</protein>
<comment type="caution">
    <text evidence="2">The sequence shown here is derived from an EMBL/GenBank/DDBJ whole genome shotgun (WGS) entry which is preliminary data.</text>
</comment>